<organism evidence="1">
    <name type="scientific">marine sediment metagenome</name>
    <dbReference type="NCBI Taxonomy" id="412755"/>
    <lineage>
        <taxon>unclassified sequences</taxon>
        <taxon>metagenomes</taxon>
        <taxon>ecological metagenomes</taxon>
    </lineage>
</organism>
<reference evidence="1" key="1">
    <citation type="journal article" date="2015" name="Nature">
        <title>Complex archaea that bridge the gap between prokaryotes and eukaryotes.</title>
        <authorList>
            <person name="Spang A."/>
            <person name="Saw J.H."/>
            <person name="Jorgensen S.L."/>
            <person name="Zaremba-Niedzwiedzka K."/>
            <person name="Martijn J."/>
            <person name="Lind A.E."/>
            <person name="van Eijk R."/>
            <person name="Schleper C."/>
            <person name="Guy L."/>
            <person name="Ettema T.J."/>
        </authorList>
    </citation>
    <scope>NUCLEOTIDE SEQUENCE</scope>
</reference>
<proteinExistence type="predicted"/>
<accession>A0A0F9BSV5</accession>
<dbReference type="EMBL" id="LAZR01050408">
    <property type="protein sequence ID" value="KKK87426.1"/>
    <property type="molecule type" value="Genomic_DNA"/>
</dbReference>
<sequence length="358" mass="40026">MKYRQAVIQDTVTLTDNKTDTYDINIQDPISSIILGFEFSKTATIPQLHPMASITKIEIVDGSDVLFSLDGYEAEALDWYNNGGKLRSNYDMYLSTNGPSRFVGINFGRYLWDPEYAFDPKMFTNPQLRITLDIDAWAASGNYIYLTAWANLFDEAPVSLKGFLMSKEIKQYTMASTVHEYTDLPTDHPYEGIYFRPYLLGTEPNAAVSNIKISEDQDKKIPFDLGGQDIVRTLLAEYPEIAETAFVDITVATKYFYCMATTRVTAVGAPWKALAVDGGDTFYNGDGGRLDMIAKATSGNCQIHVRGFVPHCVYKLPCGIHNDPSTYWDVRNIGSLRADITGGAAAQGFIFLQQLRPY</sequence>
<evidence type="ECO:0000313" key="1">
    <source>
        <dbReference type="EMBL" id="KKK87426.1"/>
    </source>
</evidence>
<gene>
    <name evidence="1" type="ORF">LCGC14_2753360</name>
</gene>
<protein>
    <submittedName>
        <fullName evidence="1">Uncharacterized protein</fullName>
    </submittedName>
</protein>
<dbReference type="AlphaFoldDB" id="A0A0F9BSV5"/>
<comment type="caution">
    <text evidence="1">The sequence shown here is derived from an EMBL/GenBank/DDBJ whole genome shotgun (WGS) entry which is preliminary data.</text>
</comment>
<name>A0A0F9BSV5_9ZZZZ</name>